<feature type="domain" description="AAA+ ATPase" evidence="1">
    <location>
        <begin position="141"/>
        <end position="289"/>
    </location>
</feature>
<dbReference type="Gene3D" id="3.40.50.300">
    <property type="entry name" value="P-loop containing nucleotide triphosphate hydrolases"/>
    <property type="match status" value="1"/>
</dbReference>
<name>A0AAQ4E1G9_AMBAM</name>
<accession>A0AAQ4E1G9</accession>
<dbReference type="AlphaFoldDB" id="A0AAQ4E1G9"/>
<proteinExistence type="predicted"/>
<sequence length="332" mass="35418">MRRPGRFDRELLMGALSTEERSCILRTAGTKLGLDLSHLVLPTSGFVLGDMMVLLRESLMAAVKRTSSGHTETFVTDKDFQAALATVRSNLSSRLEFAVEMAPRFSWKELGGIANIQKKLQTAVEGPLLNPAAFGRLGVSQPRGVLLVGPPGCGKTAIALALAASCPGLTLFSLGAANVYSPFVGDSEKVISAVFRQARLRAPSAIFMDDIDTLVGRRSGEHSGAQDRVLSALLCEIDGIGSGALQRGGSSEGWLNVVMIATTCKPDAVDDALLRPGRFDLIVYIPPPDAKAREEILNARCAKMSLGEVDLASLAKRLEHFSAADIMHLCQA</sequence>
<comment type="caution">
    <text evidence="2">The sequence shown here is derived from an EMBL/GenBank/DDBJ whole genome shotgun (WGS) entry which is preliminary data.</text>
</comment>
<dbReference type="SUPFAM" id="SSF52540">
    <property type="entry name" value="P-loop containing nucleoside triphosphate hydrolases"/>
    <property type="match status" value="1"/>
</dbReference>
<dbReference type="Proteomes" id="UP001321473">
    <property type="component" value="Unassembled WGS sequence"/>
</dbReference>
<dbReference type="PANTHER" id="PTHR23077">
    <property type="entry name" value="AAA-FAMILY ATPASE"/>
    <property type="match status" value="1"/>
</dbReference>
<reference evidence="2 3" key="1">
    <citation type="journal article" date="2023" name="Arcadia Sci">
        <title>De novo assembly of a long-read Amblyomma americanum tick genome.</title>
        <authorList>
            <person name="Chou S."/>
            <person name="Poskanzer K.E."/>
            <person name="Rollins M."/>
            <person name="Thuy-Boun P.S."/>
        </authorList>
    </citation>
    <scope>NUCLEOTIDE SEQUENCE [LARGE SCALE GENOMIC DNA]</scope>
    <source>
        <strain evidence="2">F_SG_1</strain>
        <tissue evidence="2">Salivary glands</tissue>
    </source>
</reference>
<dbReference type="Pfam" id="PF00004">
    <property type="entry name" value="AAA"/>
    <property type="match status" value="1"/>
</dbReference>
<evidence type="ECO:0000313" key="3">
    <source>
        <dbReference type="Proteomes" id="UP001321473"/>
    </source>
</evidence>
<dbReference type="InterPro" id="IPR027417">
    <property type="entry name" value="P-loop_NTPase"/>
</dbReference>
<dbReference type="InterPro" id="IPR003959">
    <property type="entry name" value="ATPase_AAA_core"/>
</dbReference>
<dbReference type="PANTHER" id="PTHR23077:SF117">
    <property type="entry name" value="AAA+ ATPASE DOMAIN-CONTAINING PROTEIN"/>
    <property type="match status" value="1"/>
</dbReference>
<gene>
    <name evidence="2" type="ORF">V5799_014976</name>
</gene>
<protein>
    <recommendedName>
        <fullName evidence="1">AAA+ ATPase domain-containing protein</fullName>
    </recommendedName>
</protein>
<dbReference type="Gene3D" id="1.10.8.60">
    <property type="match status" value="2"/>
</dbReference>
<feature type="non-terminal residue" evidence="2">
    <location>
        <position position="332"/>
    </location>
</feature>
<evidence type="ECO:0000313" key="2">
    <source>
        <dbReference type="EMBL" id="KAK8768559.1"/>
    </source>
</evidence>
<dbReference type="InterPro" id="IPR050168">
    <property type="entry name" value="AAA_ATPase_domain"/>
</dbReference>
<dbReference type="EMBL" id="JARKHS020023776">
    <property type="protein sequence ID" value="KAK8768559.1"/>
    <property type="molecule type" value="Genomic_DNA"/>
</dbReference>
<evidence type="ECO:0000259" key="1">
    <source>
        <dbReference type="SMART" id="SM00382"/>
    </source>
</evidence>
<dbReference type="FunFam" id="3.40.50.300:FF:001921">
    <property type="entry name" value="AAA ATPase domain-containing protein"/>
    <property type="match status" value="1"/>
</dbReference>
<organism evidence="2 3">
    <name type="scientific">Amblyomma americanum</name>
    <name type="common">Lone star tick</name>
    <dbReference type="NCBI Taxonomy" id="6943"/>
    <lineage>
        <taxon>Eukaryota</taxon>
        <taxon>Metazoa</taxon>
        <taxon>Ecdysozoa</taxon>
        <taxon>Arthropoda</taxon>
        <taxon>Chelicerata</taxon>
        <taxon>Arachnida</taxon>
        <taxon>Acari</taxon>
        <taxon>Parasitiformes</taxon>
        <taxon>Ixodida</taxon>
        <taxon>Ixodoidea</taxon>
        <taxon>Ixodidae</taxon>
        <taxon>Amblyomminae</taxon>
        <taxon>Amblyomma</taxon>
    </lineage>
</organism>
<dbReference type="GO" id="GO:0016887">
    <property type="term" value="F:ATP hydrolysis activity"/>
    <property type="evidence" value="ECO:0007669"/>
    <property type="project" value="InterPro"/>
</dbReference>
<keyword evidence="3" id="KW-1185">Reference proteome</keyword>
<dbReference type="SMART" id="SM00382">
    <property type="entry name" value="AAA"/>
    <property type="match status" value="1"/>
</dbReference>
<dbReference type="GO" id="GO:0005524">
    <property type="term" value="F:ATP binding"/>
    <property type="evidence" value="ECO:0007669"/>
    <property type="project" value="InterPro"/>
</dbReference>
<dbReference type="InterPro" id="IPR003593">
    <property type="entry name" value="AAA+_ATPase"/>
</dbReference>